<dbReference type="NCBIfam" id="TIGR01727">
    <property type="entry name" value="oligo_HPY"/>
    <property type="match status" value="1"/>
</dbReference>
<dbReference type="InterPro" id="IPR050319">
    <property type="entry name" value="ABC_transp_ATP-bind"/>
</dbReference>
<feature type="domain" description="ABC transporter" evidence="5">
    <location>
        <begin position="343"/>
        <end position="588"/>
    </location>
</feature>
<dbReference type="RefSeq" id="WP_141361519.1">
    <property type="nucleotide sequence ID" value="NZ_BAAAJL010000003.1"/>
</dbReference>
<accession>A0A4Y4DIX9</accession>
<dbReference type="SUPFAM" id="SSF52540">
    <property type="entry name" value="P-loop containing nucleoside triphosphate hydrolases"/>
    <property type="match status" value="2"/>
</dbReference>
<keyword evidence="7" id="KW-1185">Reference proteome</keyword>
<evidence type="ECO:0000259" key="5">
    <source>
        <dbReference type="PROSITE" id="PS50893"/>
    </source>
</evidence>
<dbReference type="NCBIfam" id="NF007739">
    <property type="entry name" value="PRK10419.1"/>
    <property type="match status" value="2"/>
</dbReference>
<dbReference type="AlphaFoldDB" id="A0A4Y4DIX9"/>
<sequence>MALLEVKNLSVSFPTADGTLHVVRDVSFSVEAGDFFGIVGESGSGKSVLVQAILGLVPGAKLSGQALFNGRDLIGLPAEELRRIRGAKISMIFQDPLSSLHPQYTVGQQLVEAITTHQKVPKSEARSRAISMMRKVGIKDAERRADSYPHQFSGGMRQRIMIAMALLLQPELIIADEPTTALDSTVQAQILDLLSSMQRELNTTVIMISHDLSVVSRVASQMMVLYAGTCMELGAADEVFTSPSHPYTARLLAATPSVHNTEHRLRPIDGSLPSLLAPPTGCAFAPRCELADERCRGTLPPLEEHRSGRLAACFHPDTELAAPEPVIARSAGQQEGAPPIISAQGIKLSFSAGSWPHKRQVNVLKGVDLQLFEGETLGLVGESGCGKSTLVRVIAGLLQPQEGSVLVEGQELGAPNTESWKQARHLVQMVFQDPFGSLNPKRRVGSIIADPFMIHTDLRGEQLKSRVRELMDLVGLNPEHYNRFPSEFSGGQRQRIGIARALALKPKVVLFDEPVSALDVSVQAQILNLISDLQRELGLSYIFISHDLSVVRHISDRVAVMDRGQIIELAGAQQLYENPQTDFTKTLLAASARS</sequence>
<keyword evidence="3" id="KW-0547">Nucleotide-binding</keyword>
<dbReference type="PANTHER" id="PTHR43776:SF7">
    <property type="entry name" value="D,D-DIPEPTIDE TRANSPORT ATP-BINDING PROTEIN DDPF-RELATED"/>
    <property type="match status" value="1"/>
</dbReference>
<keyword evidence="4 6" id="KW-0067">ATP-binding</keyword>
<comment type="similarity">
    <text evidence="1">Belongs to the ABC transporter superfamily.</text>
</comment>
<evidence type="ECO:0000313" key="7">
    <source>
        <dbReference type="Proteomes" id="UP000316612"/>
    </source>
</evidence>
<dbReference type="InterPro" id="IPR003439">
    <property type="entry name" value="ABC_transporter-like_ATP-bd"/>
</dbReference>
<dbReference type="InterPro" id="IPR003593">
    <property type="entry name" value="AAA+_ATPase"/>
</dbReference>
<dbReference type="EMBL" id="BJNY01000002">
    <property type="protein sequence ID" value="GED04916.1"/>
    <property type="molecule type" value="Genomic_DNA"/>
</dbReference>
<dbReference type="InterPro" id="IPR013563">
    <property type="entry name" value="Oligopep_ABC_C"/>
</dbReference>
<dbReference type="GO" id="GO:0016887">
    <property type="term" value="F:ATP hydrolysis activity"/>
    <property type="evidence" value="ECO:0007669"/>
    <property type="project" value="InterPro"/>
</dbReference>
<dbReference type="PROSITE" id="PS00211">
    <property type="entry name" value="ABC_TRANSPORTER_1"/>
    <property type="match status" value="2"/>
</dbReference>
<keyword evidence="2" id="KW-0813">Transport</keyword>
<dbReference type="PROSITE" id="PS50893">
    <property type="entry name" value="ABC_TRANSPORTER_2"/>
    <property type="match status" value="2"/>
</dbReference>
<dbReference type="FunFam" id="3.40.50.300:FF:000016">
    <property type="entry name" value="Oligopeptide ABC transporter ATP-binding component"/>
    <property type="match status" value="1"/>
</dbReference>
<dbReference type="SMART" id="SM00382">
    <property type="entry name" value="AAA"/>
    <property type="match status" value="2"/>
</dbReference>
<dbReference type="Proteomes" id="UP000316612">
    <property type="component" value="Unassembled WGS sequence"/>
</dbReference>
<dbReference type="GO" id="GO:0055085">
    <property type="term" value="P:transmembrane transport"/>
    <property type="evidence" value="ECO:0007669"/>
    <property type="project" value="UniProtKB-ARBA"/>
</dbReference>
<evidence type="ECO:0000256" key="4">
    <source>
        <dbReference type="ARBA" id="ARBA00022840"/>
    </source>
</evidence>
<feature type="domain" description="ABC transporter" evidence="5">
    <location>
        <begin position="4"/>
        <end position="252"/>
    </location>
</feature>
<dbReference type="GO" id="GO:0015833">
    <property type="term" value="P:peptide transport"/>
    <property type="evidence" value="ECO:0007669"/>
    <property type="project" value="InterPro"/>
</dbReference>
<evidence type="ECO:0000256" key="1">
    <source>
        <dbReference type="ARBA" id="ARBA00005417"/>
    </source>
</evidence>
<protein>
    <submittedName>
        <fullName evidence="6">ABC transporter ATP-binding protein</fullName>
    </submittedName>
</protein>
<dbReference type="InterPro" id="IPR017871">
    <property type="entry name" value="ABC_transporter-like_CS"/>
</dbReference>
<dbReference type="CDD" id="cd03257">
    <property type="entry name" value="ABC_NikE_OppD_transporters"/>
    <property type="match status" value="2"/>
</dbReference>
<dbReference type="OrthoDB" id="4008250at2"/>
<evidence type="ECO:0000256" key="3">
    <source>
        <dbReference type="ARBA" id="ARBA00022741"/>
    </source>
</evidence>
<dbReference type="Pfam" id="PF08352">
    <property type="entry name" value="oligo_HPY"/>
    <property type="match status" value="1"/>
</dbReference>
<dbReference type="PANTHER" id="PTHR43776">
    <property type="entry name" value="TRANSPORT ATP-BINDING PROTEIN"/>
    <property type="match status" value="1"/>
</dbReference>
<gene>
    <name evidence="6" type="primary">oppD</name>
    <name evidence="6" type="ORF">AUR04nite_04480</name>
</gene>
<dbReference type="Gene3D" id="3.40.50.300">
    <property type="entry name" value="P-loop containing nucleotide triphosphate hydrolases"/>
    <property type="match status" value="2"/>
</dbReference>
<dbReference type="NCBIfam" id="NF008453">
    <property type="entry name" value="PRK11308.1"/>
    <property type="match status" value="2"/>
</dbReference>
<dbReference type="InterPro" id="IPR027417">
    <property type="entry name" value="P-loop_NTPase"/>
</dbReference>
<dbReference type="GO" id="GO:0005524">
    <property type="term" value="F:ATP binding"/>
    <property type="evidence" value="ECO:0007669"/>
    <property type="project" value="UniProtKB-KW"/>
</dbReference>
<organism evidence="6 7">
    <name type="scientific">Glutamicibacter uratoxydans</name>
    <name type="common">Arthrobacter uratoxydans</name>
    <dbReference type="NCBI Taxonomy" id="43667"/>
    <lineage>
        <taxon>Bacteria</taxon>
        <taxon>Bacillati</taxon>
        <taxon>Actinomycetota</taxon>
        <taxon>Actinomycetes</taxon>
        <taxon>Micrococcales</taxon>
        <taxon>Micrococcaceae</taxon>
        <taxon>Glutamicibacter</taxon>
    </lineage>
</organism>
<comment type="caution">
    <text evidence="6">The sequence shown here is derived from an EMBL/GenBank/DDBJ whole genome shotgun (WGS) entry which is preliminary data.</text>
</comment>
<name>A0A4Y4DIX9_GLUUR</name>
<dbReference type="Pfam" id="PF00005">
    <property type="entry name" value="ABC_tran"/>
    <property type="match status" value="2"/>
</dbReference>
<evidence type="ECO:0000256" key="2">
    <source>
        <dbReference type="ARBA" id="ARBA00022448"/>
    </source>
</evidence>
<proteinExistence type="inferred from homology"/>
<evidence type="ECO:0000313" key="6">
    <source>
        <dbReference type="EMBL" id="GED04916.1"/>
    </source>
</evidence>
<reference evidence="6 7" key="1">
    <citation type="submission" date="2019-06" db="EMBL/GenBank/DDBJ databases">
        <title>Whole genome shotgun sequence of Glutamicibacter uratoxydans NBRC 15515.</title>
        <authorList>
            <person name="Hosoyama A."/>
            <person name="Uohara A."/>
            <person name="Ohji S."/>
            <person name="Ichikawa N."/>
        </authorList>
    </citation>
    <scope>NUCLEOTIDE SEQUENCE [LARGE SCALE GENOMIC DNA]</scope>
    <source>
        <strain evidence="6 7">NBRC 15515</strain>
    </source>
</reference>